<proteinExistence type="predicted"/>
<organism evidence="1">
    <name type="scientific">marine metagenome</name>
    <dbReference type="NCBI Taxonomy" id="408172"/>
    <lineage>
        <taxon>unclassified sequences</taxon>
        <taxon>metagenomes</taxon>
        <taxon>ecological metagenomes</taxon>
    </lineage>
</organism>
<dbReference type="AlphaFoldDB" id="A0A382MKB9"/>
<gene>
    <name evidence="1" type="ORF">METZ01_LOCUS300585</name>
</gene>
<dbReference type="EMBL" id="UINC01093361">
    <property type="protein sequence ID" value="SVC47731.1"/>
    <property type="molecule type" value="Genomic_DNA"/>
</dbReference>
<protein>
    <submittedName>
        <fullName evidence="1">Uncharacterized protein</fullName>
    </submittedName>
</protein>
<accession>A0A382MKB9</accession>
<evidence type="ECO:0000313" key="1">
    <source>
        <dbReference type="EMBL" id="SVC47731.1"/>
    </source>
</evidence>
<reference evidence="1" key="1">
    <citation type="submission" date="2018-05" db="EMBL/GenBank/DDBJ databases">
        <authorList>
            <person name="Lanie J.A."/>
            <person name="Ng W.-L."/>
            <person name="Kazmierczak K.M."/>
            <person name="Andrzejewski T.M."/>
            <person name="Davidsen T.M."/>
            <person name="Wayne K.J."/>
            <person name="Tettelin H."/>
            <person name="Glass J.I."/>
            <person name="Rusch D."/>
            <person name="Podicherti R."/>
            <person name="Tsui H.-C.T."/>
            <person name="Winkler M.E."/>
        </authorList>
    </citation>
    <scope>NUCLEOTIDE SEQUENCE</scope>
</reference>
<name>A0A382MKB9_9ZZZZ</name>
<sequence>MTVAIEVDKGVIEPKKLDLAKNKIEIITFSDHEYEDFIAGLLSDL</sequence>